<dbReference type="Gene3D" id="3.90.79.10">
    <property type="entry name" value="Nucleoside Triphosphate Pyrophosphohydrolase"/>
    <property type="match status" value="1"/>
</dbReference>
<gene>
    <name evidence="2" type="ORF">N0F65_012520</name>
</gene>
<name>A0AAV2YJH9_9STRA</name>
<dbReference type="SUPFAM" id="SSF55811">
    <property type="entry name" value="Nudix"/>
    <property type="match status" value="1"/>
</dbReference>
<proteinExistence type="predicted"/>
<evidence type="ECO:0000259" key="1">
    <source>
        <dbReference type="PROSITE" id="PS51462"/>
    </source>
</evidence>
<feature type="domain" description="Nudix hydrolase" evidence="1">
    <location>
        <begin position="91"/>
        <end position="250"/>
    </location>
</feature>
<sequence>SEQAARAADASPSVCIGLVLKSHVPRLREFDGLFHVDGQGLSINPQLRDVHERTAEMEQATRILRGEGVFPLWQDELYGARECFRSAPLFLFNRGVGTLLGVRQFATHLNGFVRCPSTQRVSHVWIAKRSANKSRWPGKLDTIVGGGLPSGVTALDNMIKESQEEAGLCPSYTAGRLVATGSIGYLLDERNGLQNNTMFIYDLDMTDGAQPATYDQEVEEFQLWPVDELLYSLKARPEDFKPDICIVLLDFFVRHGILTADNMDSYDAMQHELRKIASPYPA</sequence>
<dbReference type="InterPro" id="IPR000086">
    <property type="entry name" value="NUDIX_hydrolase_dom"/>
</dbReference>
<organism evidence="2 3">
    <name type="scientific">Lagenidium giganteum</name>
    <dbReference type="NCBI Taxonomy" id="4803"/>
    <lineage>
        <taxon>Eukaryota</taxon>
        <taxon>Sar</taxon>
        <taxon>Stramenopiles</taxon>
        <taxon>Oomycota</taxon>
        <taxon>Peronosporomycetes</taxon>
        <taxon>Pythiales</taxon>
        <taxon>Pythiaceae</taxon>
    </lineage>
</organism>
<dbReference type="AlphaFoldDB" id="A0AAV2YJH9"/>
<evidence type="ECO:0000313" key="2">
    <source>
        <dbReference type="EMBL" id="DAZ92849.1"/>
    </source>
</evidence>
<dbReference type="InterPro" id="IPR015797">
    <property type="entry name" value="NUDIX_hydrolase-like_dom_sf"/>
</dbReference>
<accession>A0AAV2YJH9</accession>
<evidence type="ECO:0000313" key="3">
    <source>
        <dbReference type="Proteomes" id="UP001146120"/>
    </source>
</evidence>
<comment type="caution">
    <text evidence="2">The sequence shown here is derived from an EMBL/GenBank/DDBJ whole genome shotgun (WGS) entry which is preliminary data.</text>
</comment>
<dbReference type="EMBL" id="DAKRPA010000375">
    <property type="protein sequence ID" value="DAZ92849.1"/>
    <property type="molecule type" value="Genomic_DNA"/>
</dbReference>
<dbReference type="InterPro" id="IPR031804">
    <property type="entry name" value="DUF4743"/>
</dbReference>
<dbReference type="Pfam" id="PF15916">
    <property type="entry name" value="DUF4743"/>
    <property type="match status" value="1"/>
</dbReference>
<dbReference type="CDD" id="cd03676">
    <property type="entry name" value="NUDIX_Tnr3_like"/>
    <property type="match status" value="1"/>
</dbReference>
<protein>
    <recommendedName>
        <fullName evidence="1">Nudix hydrolase domain-containing protein</fullName>
    </recommendedName>
</protein>
<dbReference type="PROSITE" id="PS51462">
    <property type="entry name" value="NUDIX"/>
    <property type="match status" value="1"/>
</dbReference>
<keyword evidence="3" id="KW-1185">Reference proteome</keyword>
<reference evidence="2" key="2">
    <citation type="journal article" date="2023" name="Microbiol Resour">
        <title>Decontamination and Annotation of the Draft Genome Sequence of the Oomycete Lagenidium giganteum ARSEF 373.</title>
        <authorList>
            <person name="Morgan W.R."/>
            <person name="Tartar A."/>
        </authorList>
    </citation>
    <scope>NUCLEOTIDE SEQUENCE</scope>
    <source>
        <strain evidence="2">ARSEF 373</strain>
    </source>
</reference>
<feature type="non-terminal residue" evidence="2">
    <location>
        <position position="1"/>
    </location>
</feature>
<dbReference type="Pfam" id="PF00293">
    <property type="entry name" value="NUDIX"/>
    <property type="match status" value="1"/>
</dbReference>
<reference evidence="2" key="1">
    <citation type="submission" date="2022-11" db="EMBL/GenBank/DDBJ databases">
        <authorList>
            <person name="Morgan W.R."/>
            <person name="Tartar A."/>
        </authorList>
    </citation>
    <scope>NUCLEOTIDE SEQUENCE</scope>
    <source>
        <strain evidence="2">ARSEF 373</strain>
    </source>
</reference>
<dbReference type="Proteomes" id="UP001146120">
    <property type="component" value="Unassembled WGS sequence"/>
</dbReference>